<evidence type="ECO:0000256" key="4">
    <source>
        <dbReference type="ARBA" id="ARBA00022989"/>
    </source>
</evidence>
<gene>
    <name evidence="7" type="ORF">BHU72_14275</name>
</gene>
<keyword evidence="3 6" id="KW-0812">Transmembrane</keyword>
<evidence type="ECO:0008006" key="9">
    <source>
        <dbReference type="Google" id="ProtNLM"/>
    </source>
</evidence>
<dbReference type="STRING" id="1390249.BHU72_14275"/>
<dbReference type="EMBL" id="MJAT01000007">
    <property type="protein sequence ID" value="OEH86090.1"/>
    <property type="molecule type" value="Genomic_DNA"/>
</dbReference>
<organism evidence="7 8">
    <name type="scientific">Desulfuribacillus stibiiarsenatis</name>
    <dbReference type="NCBI Taxonomy" id="1390249"/>
    <lineage>
        <taxon>Bacteria</taxon>
        <taxon>Bacillati</taxon>
        <taxon>Bacillota</taxon>
        <taxon>Desulfuribacillia</taxon>
        <taxon>Desulfuribacillales</taxon>
        <taxon>Desulfuribacillaceae</taxon>
        <taxon>Desulfuribacillus</taxon>
    </lineage>
</organism>
<dbReference type="PANTHER" id="PTHR34478:SF2">
    <property type="entry name" value="MEMBRANE PROTEIN"/>
    <property type="match status" value="1"/>
</dbReference>
<keyword evidence="4 6" id="KW-1133">Transmembrane helix</keyword>
<evidence type="ECO:0000256" key="1">
    <source>
        <dbReference type="ARBA" id="ARBA00004167"/>
    </source>
</evidence>
<sequence length="188" mass="21696">MTTLTIAFLAITGIIIIFIYNQFVTLRQRVKNSWAQIEVELHRRYELIPNLIDTVKAYANHEQETLENVTKARVGALSSQNVQEQAGAESILTATLKNLFAVAEKYPELKADVNFQKLQQELVNTEGNIAFARQFYNDTVQKYNTRIEMFPYNLFAGIFNFYSSEYFSLTEREAREAVAVEFRSNSKE</sequence>
<keyword evidence="5 6" id="KW-0472">Membrane</keyword>
<comment type="caution">
    <text evidence="7">The sequence shown here is derived from an EMBL/GenBank/DDBJ whole genome shotgun (WGS) entry which is preliminary data.</text>
</comment>
<feature type="transmembrane region" description="Helical" evidence="6">
    <location>
        <begin position="6"/>
        <end position="24"/>
    </location>
</feature>
<reference evidence="7 8" key="1">
    <citation type="submission" date="2016-09" db="EMBL/GenBank/DDBJ databases">
        <title>Desulfuribacillus arsenicus sp. nov., an obligately anaerobic, dissimilatory arsenic- and antimonate-reducing bacterium isolated from anoxic sediments.</title>
        <authorList>
            <person name="Abin C.A."/>
            <person name="Hollibaugh J.T."/>
        </authorList>
    </citation>
    <scope>NUCLEOTIDE SEQUENCE [LARGE SCALE GENOMIC DNA]</scope>
    <source>
        <strain evidence="7 8">MLFW-2</strain>
    </source>
</reference>
<dbReference type="Proteomes" id="UP000095255">
    <property type="component" value="Unassembled WGS sequence"/>
</dbReference>
<keyword evidence="8" id="KW-1185">Reference proteome</keyword>
<evidence type="ECO:0000256" key="5">
    <source>
        <dbReference type="ARBA" id="ARBA00023136"/>
    </source>
</evidence>
<dbReference type="InterPro" id="IPR023353">
    <property type="entry name" value="LemA-like_dom_sf"/>
</dbReference>
<evidence type="ECO:0000313" key="8">
    <source>
        <dbReference type="Proteomes" id="UP000095255"/>
    </source>
</evidence>
<protein>
    <recommendedName>
        <fullName evidence="9">LemA family protein</fullName>
    </recommendedName>
</protein>
<dbReference type="Gene3D" id="1.20.1440.20">
    <property type="entry name" value="LemA-like domain"/>
    <property type="match status" value="1"/>
</dbReference>
<comment type="similarity">
    <text evidence="2">Belongs to the LemA family.</text>
</comment>
<evidence type="ECO:0000256" key="6">
    <source>
        <dbReference type="SAM" id="Phobius"/>
    </source>
</evidence>
<dbReference type="AlphaFoldDB" id="A0A1E5L7G3"/>
<dbReference type="RefSeq" id="WP_069701517.1">
    <property type="nucleotide sequence ID" value="NZ_MJAT01000007.1"/>
</dbReference>
<evidence type="ECO:0000256" key="2">
    <source>
        <dbReference type="ARBA" id="ARBA00008854"/>
    </source>
</evidence>
<evidence type="ECO:0000313" key="7">
    <source>
        <dbReference type="EMBL" id="OEH86090.1"/>
    </source>
</evidence>
<dbReference type="InterPro" id="IPR007156">
    <property type="entry name" value="MamQ_LemA"/>
</dbReference>
<dbReference type="GO" id="GO:0016020">
    <property type="term" value="C:membrane"/>
    <property type="evidence" value="ECO:0007669"/>
    <property type="project" value="UniProtKB-SubCell"/>
</dbReference>
<accession>A0A1E5L7G3</accession>
<dbReference type="SUPFAM" id="SSF140478">
    <property type="entry name" value="LemA-like"/>
    <property type="match status" value="1"/>
</dbReference>
<evidence type="ECO:0000256" key="3">
    <source>
        <dbReference type="ARBA" id="ARBA00022692"/>
    </source>
</evidence>
<dbReference type="OrthoDB" id="9804152at2"/>
<name>A0A1E5L7G3_9FIRM</name>
<dbReference type="PANTHER" id="PTHR34478">
    <property type="entry name" value="PROTEIN LEMA"/>
    <property type="match status" value="1"/>
</dbReference>
<dbReference type="Pfam" id="PF04011">
    <property type="entry name" value="LemA"/>
    <property type="match status" value="1"/>
</dbReference>
<proteinExistence type="inferred from homology"/>
<comment type="subcellular location">
    <subcellularLocation>
        <location evidence="1">Membrane</location>
        <topology evidence="1">Single-pass membrane protein</topology>
    </subcellularLocation>
</comment>